<accession>A0A4Y2FXC1</accession>
<dbReference type="Proteomes" id="UP000499080">
    <property type="component" value="Unassembled WGS sequence"/>
</dbReference>
<dbReference type="Pfam" id="PF14223">
    <property type="entry name" value="Retrotran_gag_2"/>
    <property type="match status" value="1"/>
</dbReference>
<organism evidence="1 2">
    <name type="scientific">Araneus ventricosus</name>
    <name type="common">Orbweaver spider</name>
    <name type="synonym">Epeira ventricosa</name>
    <dbReference type="NCBI Taxonomy" id="182803"/>
    <lineage>
        <taxon>Eukaryota</taxon>
        <taxon>Metazoa</taxon>
        <taxon>Ecdysozoa</taxon>
        <taxon>Arthropoda</taxon>
        <taxon>Chelicerata</taxon>
        <taxon>Arachnida</taxon>
        <taxon>Araneae</taxon>
        <taxon>Araneomorphae</taxon>
        <taxon>Entelegynae</taxon>
        <taxon>Araneoidea</taxon>
        <taxon>Araneidae</taxon>
        <taxon>Araneus</taxon>
    </lineage>
</organism>
<sequence length="125" mass="14142">MSMASYVTMRIELLTRDNSETWKIQMRALLVKKDLWTYAGGIKVKPELIDGNAESREACSKWTETDEKAKADLILCISPAELKQIKNCVPSRGIWIKLKEICQSKGSAQKAALLKSHIQTPEMFI</sequence>
<reference evidence="1 2" key="1">
    <citation type="journal article" date="2019" name="Sci. Rep.">
        <title>Orb-weaving spider Araneus ventricosus genome elucidates the spidroin gene catalogue.</title>
        <authorList>
            <person name="Kono N."/>
            <person name="Nakamura H."/>
            <person name="Ohtoshi R."/>
            <person name="Moran D.A.P."/>
            <person name="Shinohara A."/>
            <person name="Yoshida Y."/>
            <person name="Fujiwara M."/>
            <person name="Mori M."/>
            <person name="Tomita M."/>
            <person name="Arakawa K."/>
        </authorList>
    </citation>
    <scope>NUCLEOTIDE SEQUENCE [LARGE SCALE GENOMIC DNA]</scope>
</reference>
<protein>
    <submittedName>
        <fullName evidence="1">Uncharacterized protein</fullName>
    </submittedName>
</protein>
<dbReference type="EMBL" id="BGPR01001118">
    <property type="protein sequence ID" value="GBM45973.1"/>
    <property type="molecule type" value="Genomic_DNA"/>
</dbReference>
<dbReference type="OrthoDB" id="413361at2759"/>
<evidence type="ECO:0000313" key="1">
    <source>
        <dbReference type="EMBL" id="GBM45973.1"/>
    </source>
</evidence>
<comment type="caution">
    <text evidence="1">The sequence shown here is derived from an EMBL/GenBank/DDBJ whole genome shotgun (WGS) entry which is preliminary data.</text>
</comment>
<gene>
    <name evidence="1" type="ORF">AVEN_96911_1</name>
</gene>
<evidence type="ECO:0000313" key="2">
    <source>
        <dbReference type="Proteomes" id="UP000499080"/>
    </source>
</evidence>
<keyword evidence="2" id="KW-1185">Reference proteome</keyword>
<proteinExistence type="predicted"/>
<name>A0A4Y2FXC1_ARAVE</name>
<dbReference type="AlphaFoldDB" id="A0A4Y2FXC1"/>